<dbReference type="EMBL" id="DXFW01000025">
    <property type="protein sequence ID" value="HIX06165.1"/>
    <property type="molecule type" value="Genomic_DNA"/>
</dbReference>
<dbReference type="PIRSF" id="PIRSF006603">
    <property type="entry name" value="DinF"/>
    <property type="match status" value="1"/>
</dbReference>
<reference evidence="14" key="1">
    <citation type="journal article" date="2021" name="PeerJ">
        <title>Extensive microbial diversity within the chicken gut microbiome revealed by metagenomics and culture.</title>
        <authorList>
            <person name="Gilroy R."/>
            <person name="Ravi A."/>
            <person name="Getino M."/>
            <person name="Pursley I."/>
            <person name="Horton D.L."/>
            <person name="Alikhan N.F."/>
            <person name="Baker D."/>
            <person name="Gharbi K."/>
            <person name="Hall N."/>
            <person name="Watson M."/>
            <person name="Adriaenssens E.M."/>
            <person name="Foster-Nyarko E."/>
            <person name="Jarju S."/>
            <person name="Secka A."/>
            <person name="Antonio M."/>
            <person name="Oren A."/>
            <person name="Chaudhuri R.R."/>
            <person name="La Ragione R."/>
            <person name="Hildebrand F."/>
            <person name="Pallen M.J."/>
        </authorList>
    </citation>
    <scope>NUCLEOTIDE SEQUENCE</scope>
    <source>
        <strain evidence="14">2239</strain>
    </source>
</reference>
<evidence type="ECO:0000256" key="7">
    <source>
        <dbReference type="ARBA" id="ARBA00022475"/>
    </source>
</evidence>
<dbReference type="GO" id="GO:0005886">
    <property type="term" value="C:plasma membrane"/>
    <property type="evidence" value="ECO:0007669"/>
    <property type="project" value="UniProtKB-SubCell"/>
</dbReference>
<evidence type="ECO:0000256" key="5">
    <source>
        <dbReference type="ARBA" id="ARBA00022448"/>
    </source>
</evidence>
<evidence type="ECO:0000256" key="13">
    <source>
        <dbReference type="SAM" id="Phobius"/>
    </source>
</evidence>
<evidence type="ECO:0000256" key="1">
    <source>
        <dbReference type="ARBA" id="ARBA00003408"/>
    </source>
</evidence>
<keyword evidence="9 13" id="KW-1133">Transmembrane helix</keyword>
<evidence type="ECO:0000256" key="9">
    <source>
        <dbReference type="ARBA" id="ARBA00022989"/>
    </source>
</evidence>
<keyword evidence="8 13" id="KW-0812">Transmembrane</keyword>
<evidence type="ECO:0000256" key="6">
    <source>
        <dbReference type="ARBA" id="ARBA00022449"/>
    </source>
</evidence>
<feature type="transmembrane region" description="Helical" evidence="13">
    <location>
        <begin position="20"/>
        <end position="39"/>
    </location>
</feature>
<feature type="transmembrane region" description="Helical" evidence="13">
    <location>
        <begin position="137"/>
        <end position="157"/>
    </location>
</feature>
<keyword evidence="6" id="KW-0050">Antiport</keyword>
<feature type="transmembrane region" description="Helical" evidence="13">
    <location>
        <begin position="286"/>
        <end position="310"/>
    </location>
</feature>
<evidence type="ECO:0000313" key="14">
    <source>
        <dbReference type="EMBL" id="HIX06165.1"/>
    </source>
</evidence>
<dbReference type="Proteomes" id="UP000824193">
    <property type="component" value="Unassembled WGS sequence"/>
</dbReference>
<dbReference type="InterPro" id="IPR048279">
    <property type="entry name" value="MdtK-like"/>
</dbReference>
<keyword evidence="5" id="KW-0813">Transport</keyword>
<name>A0A9D1V4U9_9FIRM</name>
<dbReference type="AlphaFoldDB" id="A0A9D1V4U9"/>
<feature type="transmembrane region" description="Helical" evidence="13">
    <location>
        <begin position="201"/>
        <end position="221"/>
    </location>
</feature>
<accession>A0A9D1V4U9</accession>
<dbReference type="CDD" id="cd13134">
    <property type="entry name" value="MATE_like_8"/>
    <property type="match status" value="1"/>
</dbReference>
<feature type="transmembrane region" description="Helical" evidence="13">
    <location>
        <begin position="59"/>
        <end position="83"/>
    </location>
</feature>
<gene>
    <name evidence="14" type="ORF">H9865_08740</name>
</gene>
<feature type="transmembrane region" description="Helical" evidence="13">
    <location>
        <begin position="95"/>
        <end position="117"/>
    </location>
</feature>
<comment type="similarity">
    <text evidence="3">Belongs to the multi antimicrobial extrusion (MATE) (TC 2.A.66.1) family.</text>
</comment>
<dbReference type="NCBIfam" id="TIGR00797">
    <property type="entry name" value="matE"/>
    <property type="match status" value="1"/>
</dbReference>
<keyword evidence="11 13" id="KW-0472">Membrane</keyword>
<dbReference type="InterPro" id="IPR002528">
    <property type="entry name" value="MATE_fam"/>
</dbReference>
<dbReference type="InterPro" id="IPR050222">
    <property type="entry name" value="MATE_MdtK"/>
</dbReference>
<keyword evidence="10" id="KW-0406">Ion transport</keyword>
<keyword evidence="7" id="KW-1003">Cell membrane</keyword>
<evidence type="ECO:0000256" key="3">
    <source>
        <dbReference type="ARBA" id="ARBA00010199"/>
    </source>
</evidence>
<evidence type="ECO:0000256" key="2">
    <source>
        <dbReference type="ARBA" id="ARBA00004651"/>
    </source>
</evidence>
<comment type="caution">
    <text evidence="14">The sequence shown here is derived from an EMBL/GenBank/DDBJ whole genome shotgun (WGS) entry which is preliminary data.</text>
</comment>
<protein>
    <recommendedName>
        <fullName evidence="4">Probable multidrug resistance protein NorM</fullName>
    </recommendedName>
    <alternativeName>
        <fullName evidence="12">Multidrug-efflux transporter</fullName>
    </alternativeName>
</protein>
<dbReference type="Pfam" id="PF01554">
    <property type="entry name" value="MatE"/>
    <property type="match status" value="2"/>
</dbReference>
<feature type="transmembrane region" description="Helical" evidence="13">
    <location>
        <begin position="169"/>
        <end position="189"/>
    </location>
</feature>
<feature type="transmembrane region" description="Helical" evidence="13">
    <location>
        <begin position="322"/>
        <end position="342"/>
    </location>
</feature>
<evidence type="ECO:0000256" key="12">
    <source>
        <dbReference type="ARBA" id="ARBA00031636"/>
    </source>
</evidence>
<proteinExistence type="inferred from homology"/>
<evidence type="ECO:0000313" key="15">
    <source>
        <dbReference type="Proteomes" id="UP000824193"/>
    </source>
</evidence>
<evidence type="ECO:0000256" key="11">
    <source>
        <dbReference type="ARBA" id="ARBA00023136"/>
    </source>
</evidence>
<comment type="function">
    <text evidence="1">Multidrug efflux pump.</text>
</comment>
<dbReference type="PANTHER" id="PTHR43298:SF2">
    <property type="entry name" value="FMN_FAD EXPORTER YEEO-RELATED"/>
    <property type="match status" value="1"/>
</dbReference>
<comment type="subcellular location">
    <subcellularLocation>
        <location evidence="2">Cell membrane</location>
        <topology evidence="2">Multi-pass membrane protein</topology>
    </subcellularLocation>
</comment>
<evidence type="ECO:0000256" key="8">
    <source>
        <dbReference type="ARBA" id="ARBA00022692"/>
    </source>
</evidence>
<feature type="transmembrane region" description="Helical" evidence="13">
    <location>
        <begin position="401"/>
        <end position="422"/>
    </location>
</feature>
<evidence type="ECO:0000256" key="10">
    <source>
        <dbReference type="ARBA" id="ARBA00023065"/>
    </source>
</evidence>
<dbReference type="GO" id="GO:0042910">
    <property type="term" value="F:xenobiotic transmembrane transporter activity"/>
    <property type="evidence" value="ECO:0007669"/>
    <property type="project" value="InterPro"/>
</dbReference>
<reference evidence="14" key="2">
    <citation type="submission" date="2021-04" db="EMBL/GenBank/DDBJ databases">
        <authorList>
            <person name="Gilroy R."/>
        </authorList>
    </citation>
    <scope>NUCLEOTIDE SEQUENCE</scope>
    <source>
        <strain evidence="14">2239</strain>
    </source>
</reference>
<feature type="transmembrane region" description="Helical" evidence="13">
    <location>
        <begin position="362"/>
        <end position="389"/>
    </location>
</feature>
<dbReference type="GO" id="GO:0015297">
    <property type="term" value="F:antiporter activity"/>
    <property type="evidence" value="ECO:0007669"/>
    <property type="project" value="UniProtKB-KW"/>
</dbReference>
<sequence length="462" mass="50293">MLQTLQTRFYTDWNFYRRVLAITLPIAIQNVINLGVNMMDVIMLGQLGDTAIAAANLGGQLFIILNVTGFGLASGAAVLIAQYWGKRDMLRIRQIFALSLRFALGVSALFTVLGRLFPVEIMHIFATDADVIREGAAYLEWLSVSFIFYSFSNCYIMCLRAVEQVKVSIAVYSSSFFVNVFFNYCFIFGKLGAPEMGVRGAALGTIMARLFECAAVLVYMYRIERTVCFTPGWLLRLRSGLFADYVRNSVPVVSNELLWALGVAVMNLTIGHMGPSFTSAVSIVNVINNLVSVFIFGMANATAVVVGKTIGEGRLADARRAANSTVAVSVVLSLIATALLLVGQRPVMSLYNVSQLAHDTALTLMTILAAMQPFQAVGTVMVVGVLRGGGDVRTNLILDSGLLWALAIPLGLLGGFVFHWSAPVVFFCLRCDNIVKSVLGFIRLCSGRWVRVVTRPDAAPEA</sequence>
<dbReference type="PANTHER" id="PTHR43298">
    <property type="entry name" value="MULTIDRUG RESISTANCE PROTEIN NORM-RELATED"/>
    <property type="match status" value="1"/>
</dbReference>
<evidence type="ECO:0000256" key="4">
    <source>
        <dbReference type="ARBA" id="ARBA00020268"/>
    </source>
</evidence>
<organism evidence="14 15">
    <name type="scientific">Candidatus Allofournierella pullicola</name>
    <dbReference type="NCBI Taxonomy" id="2838596"/>
    <lineage>
        <taxon>Bacteria</taxon>
        <taxon>Bacillati</taxon>
        <taxon>Bacillota</taxon>
        <taxon>Clostridia</taxon>
        <taxon>Eubacteriales</taxon>
        <taxon>Oscillospiraceae</taxon>
        <taxon>Allofournierella</taxon>
    </lineage>
</organism>
<dbReference type="GO" id="GO:0006811">
    <property type="term" value="P:monoatomic ion transport"/>
    <property type="evidence" value="ECO:0007669"/>
    <property type="project" value="UniProtKB-KW"/>
</dbReference>